<gene>
    <name evidence="6" type="ORF">Aory05_000073400</name>
</gene>
<dbReference type="InterPro" id="IPR024607">
    <property type="entry name" value="Sulfatase_CS"/>
</dbReference>
<keyword evidence="4" id="KW-0325">Glycoprotein</keyword>
<keyword evidence="7" id="KW-1185">Reference proteome</keyword>
<dbReference type="Proteomes" id="UP001165189">
    <property type="component" value="Unassembled WGS sequence"/>
</dbReference>
<dbReference type="InterPro" id="IPR017850">
    <property type="entry name" value="Alkaline_phosphatase_core_sf"/>
</dbReference>
<proteinExistence type="inferred from homology"/>
<feature type="domain" description="Sulfatase N-terminal" evidence="5">
    <location>
        <begin position="54"/>
        <end position="191"/>
    </location>
</feature>
<evidence type="ECO:0000313" key="6">
    <source>
        <dbReference type="EMBL" id="GMG41540.1"/>
    </source>
</evidence>
<name>A0ABQ6KAI3_ASPOZ</name>
<dbReference type="PANTHER" id="PTHR43108">
    <property type="entry name" value="N-ACETYLGLUCOSAMINE-6-SULFATASE FAMILY MEMBER"/>
    <property type="match status" value="1"/>
</dbReference>
<organism evidence="6 7">
    <name type="scientific">Aspergillus oryzae var. brunneus</name>
    <dbReference type="NCBI Taxonomy" id="332754"/>
    <lineage>
        <taxon>Eukaryota</taxon>
        <taxon>Fungi</taxon>
        <taxon>Dikarya</taxon>
        <taxon>Ascomycota</taxon>
        <taxon>Pezizomycotina</taxon>
        <taxon>Eurotiomycetes</taxon>
        <taxon>Eurotiomycetidae</taxon>
        <taxon>Eurotiales</taxon>
        <taxon>Aspergillaceae</taxon>
        <taxon>Aspergillus</taxon>
        <taxon>Aspergillus subgen. Circumdati</taxon>
    </lineage>
</organism>
<protein>
    <submittedName>
        <fullName evidence="6">Unnamed protein product</fullName>
    </submittedName>
</protein>
<dbReference type="SUPFAM" id="SSF53649">
    <property type="entry name" value="Alkaline phosphatase-like"/>
    <property type="match status" value="1"/>
</dbReference>
<reference evidence="6" key="1">
    <citation type="submission" date="2023-04" db="EMBL/GenBank/DDBJ databases">
        <title>Aspergillus oryzae var. brunneus NBRC 4377.</title>
        <authorList>
            <person name="Ichikawa N."/>
            <person name="Sato H."/>
            <person name="Tonouchi N."/>
        </authorList>
    </citation>
    <scope>NUCLEOTIDE SEQUENCE</scope>
    <source>
        <strain evidence="6">NBRC 4377</strain>
    </source>
</reference>
<keyword evidence="3" id="KW-0378">Hydrolase</keyword>
<evidence type="ECO:0000256" key="1">
    <source>
        <dbReference type="ARBA" id="ARBA00008779"/>
    </source>
</evidence>
<sequence>MTSPLVKSHVDLAGPHIEKAKKPSPSSCIMVLKYIFWLWMAATAVVAKEEADKPNFIVILTDDQDQQLDSMKYMPKVKKLLTDEGVYFNHHYATVALCCPARASLWTGKAAHNTNVTNLRPPYGEITASTGHLIAISLISIGGYPKFVEEGWISKWLPVYMQNSGYKTYFTGKLMNNHNANNYMNGLKEMGLDGHDFMIEPGEIVSFKSSTITYWNRNLSIHQHDDSTQL</sequence>
<evidence type="ECO:0000256" key="4">
    <source>
        <dbReference type="ARBA" id="ARBA00023180"/>
    </source>
</evidence>
<accession>A0ABQ6KAI3</accession>
<dbReference type="PANTHER" id="PTHR43108:SF8">
    <property type="entry name" value="SD21168P"/>
    <property type="match status" value="1"/>
</dbReference>
<evidence type="ECO:0000313" key="7">
    <source>
        <dbReference type="Proteomes" id="UP001165189"/>
    </source>
</evidence>
<evidence type="ECO:0000256" key="3">
    <source>
        <dbReference type="ARBA" id="ARBA00022801"/>
    </source>
</evidence>
<dbReference type="EMBL" id="BSYB01000002">
    <property type="protein sequence ID" value="GMG41540.1"/>
    <property type="molecule type" value="Genomic_DNA"/>
</dbReference>
<dbReference type="InterPro" id="IPR000917">
    <property type="entry name" value="Sulfatase_N"/>
</dbReference>
<dbReference type="PROSITE" id="PS00523">
    <property type="entry name" value="SULFATASE_1"/>
    <property type="match status" value="1"/>
</dbReference>
<evidence type="ECO:0000259" key="5">
    <source>
        <dbReference type="Pfam" id="PF00884"/>
    </source>
</evidence>
<comment type="caution">
    <text evidence="6">The sequence shown here is derived from an EMBL/GenBank/DDBJ whole genome shotgun (WGS) entry which is preliminary data.</text>
</comment>
<comment type="similarity">
    <text evidence="1">Belongs to the sulfatase family.</text>
</comment>
<dbReference type="Gene3D" id="3.40.720.10">
    <property type="entry name" value="Alkaline Phosphatase, subunit A"/>
    <property type="match status" value="1"/>
</dbReference>
<evidence type="ECO:0000256" key="2">
    <source>
        <dbReference type="ARBA" id="ARBA00022729"/>
    </source>
</evidence>
<keyword evidence="2" id="KW-0732">Signal</keyword>
<dbReference type="Pfam" id="PF00884">
    <property type="entry name" value="Sulfatase"/>
    <property type="match status" value="1"/>
</dbReference>